<dbReference type="Pfam" id="PF00089">
    <property type="entry name" value="Trypsin"/>
    <property type="match status" value="1"/>
</dbReference>
<dbReference type="Gene3D" id="2.40.10.10">
    <property type="entry name" value="Trypsin-like serine proteases"/>
    <property type="match status" value="2"/>
</dbReference>
<dbReference type="Gene3D" id="2.40.128.340">
    <property type="match status" value="1"/>
</dbReference>
<organism evidence="3 4">
    <name type="scientific">Streptomyces pluripotens</name>
    <dbReference type="NCBI Taxonomy" id="1355015"/>
    <lineage>
        <taxon>Bacteria</taxon>
        <taxon>Bacillati</taxon>
        <taxon>Actinomycetota</taxon>
        <taxon>Actinomycetes</taxon>
        <taxon>Kitasatosporales</taxon>
        <taxon>Streptomycetaceae</taxon>
        <taxon>Streptomyces</taxon>
    </lineage>
</organism>
<dbReference type="InterPro" id="IPR013517">
    <property type="entry name" value="FG-GAP"/>
</dbReference>
<protein>
    <recommendedName>
        <fullName evidence="2">Peptidase S1 domain-containing protein</fullName>
    </recommendedName>
</protein>
<dbReference type="Pfam" id="PF13517">
    <property type="entry name" value="FG-GAP_3"/>
    <property type="match status" value="1"/>
</dbReference>
<dbReference type="OrthoDB" id="3507155at2"/>
<name>A0A221P8L7_9ACTN</name>
<dbReference type="InterPro" id="IPR043504">
    <property type="entry name" value="Peptidase_S1_PA_chymotrypsin"/>
</dbReference>
<evidence type="ECO:0000259" key="2">
    <source>
        <dbReference type="Pfam" id="PF00089"/>
    </source>
</evidence>
<accession>A0A221P8L7</accession>
<dbReference type="STRING" id="1355015.LK06_016695"/>
<dbReference type="InterPro" id="IPR009003">
    <property type="entry name" value="Peptidase_S1_PA"/>
</dbReference>
<sequence>MQGHRCSASVVRSGGHNLILTAGHCVGSKSMFVPMYDRTRTAAQQQYGVWAVDEWFRDKQYASDKSKNSDLDYAFARLKPNGGKNVQDVVGGANTLERTPGYANKVTVIGYPMIGHNPRDTAVRCPDIYTTALSGYYQMQIFCGGMWGGVSGGPFFSKFDASGASGTIIGNVGGFLQGGPDVKDHTDPRYNEITYSPLHGDRFFRLYADAQKGRNPDYGTYRQPPLPYTMGSGPTWKHAKLMASGDFNGTGHSDMIVVWDDGETTLYTSDGDGRFTSERQLLAKNGTWKHAMTITAGDFTGSRQFDLLVRWSDGEVTLYGDVGTRGLNWAGTQMIKPNHTWKNAIQIAAGRFNASKYVTDLIVRWVDGEVTLYTNVGAGGFGQEHKLKAPNGTWRDATLLTSGEFSGNRKWDLMVRWTDGELDNYVGTTTSGLGTEQRILDPNRLWKHDMAMTTGDFTGNGRTDDLVIRWSDGETTMYMDTRANRLGSEETLVHAG</sequence>
<dbReference type="InterPro" id="IPR018114">
    <property type="entry name" value="TRYPSIN_HIS"/>
</dbReference>
<reference evidence="3 4" key="1">
    <citation type="submission" date="2017-07" db="EMBL/GenBank/DDBJ databases">
        <title>Genome sequence of Streptomyces pluripotens MUSC 137T.</title>
        <authorList>
            <person name="Ser H.-L."/>
            <person name="Lee L.-H."/>
        </authorList>
    </citation>
    <scope>NUCLEOTIDE SEQUENCE [LARGE SCALE GENOMIC DNA]</scope>
    <source>
        <strain evidence="3 4">MUSC 137</strain>
    </source>
</reference>
<dbReference type="InterPro" id="IPR001254">
    <property type="entry name" value="Trypsin_dom"/>
</dbReference>
<dbReference type="SUPFAM" id="SSF50494">
    <property type="entry name" value="Trypsin-like serine proteases"/>
    <property type="match status" value="1"/>
</dbReference>
<feature type="domain" description="Peptidase S1" evidence="2">
    <location>
        <begin position="4"/>
        <end position="160"/>
    </location>
</feature>
<dbReference type="EMBL" id="CP022433">
    <property type="protein sequence ID" value="ASN28492.1"/>
    <property type="molecule type" value="Genomic_DNA"/>
</dbReference>
<keyword evidence="1" id="KW-0732">Signal</keyword>
<dbReference type="SUPFAM" id="SSF69318">
    <property type="entry name" value="Integrin alpha N-terminal domain"/>
    <property type="match status" value="1"/>
</dbReference>
<evidence type="ECO:0000256" key="1">
    <source>
        <dbReference type="ARBA" id="ARBA00022729"/>
    </source>
</evidence>
<evidence type="ECO:0000313" key="4">
    <source>
        <dbReference type="Proteomes" id="UP000031501"/>
    </source>
</evidence>
<dbReference type="PROSITE" id="PS00134">
    <property type="entry name" value="TRYPSIN_HIS"/>
    <property type="match status" value="1"/>
</dbReference>
<gene>
    <name evidence="3" type="ORF">LK07_17850</name>
</gene>
<dbReference type="GO" id="GO:0006508">
    <property type="term" value="P:proteolysis"/>
    <property type="evidence" value="ECO:0007669"/>
    <property type="project" value="InterPro"/>
</dbReference>
<keyword evidence="4" id="KW-1185">Reference proteome</keyword>
<evidence type="ECO:0000313" key="3">
    <source>
        <dbReference type="EMBL" id="ASN28492.1"/>
    </source>
</evidence>
<proteinExistence type="predicted"/>
<dbReference type="GO" id="GO:0004252">
    <property type="term" value="F:serine-type endopeptidase activity"/>
    <property type="evidence" value="ECO:0007669"/>
    <property type="project" value="InterPro"/>
</dbReference>
<dbReference type="AlphaFoldDB" id="A0A221P8L7"/>
<dbReference type="InterPro" id="IPR028994">
    <property type="entry name" value="Integrin_alpha_N"/>
</dbReference>
<dbReference type="Proteomes" id="UP000031501">
    <property type="component" value="Chromosome"/>
</dbReference>